<dbReference type="PANTHER" id="PTHR39087:SF2">
    <property type="entry name" value="UPF0104 MEMBRANE PROTEIN MJ1595"/>
    <property type="match status" value="1"/>
</dbReference>
<evidence type="ECO:0000256" key="1">
    <source>
        <dbReference type="ARBA" id="ARBA00004651"/>
    </source>
</evidence>
<dbReference type="Pfam" id="PF03706">
    <property type="entry name" value="LPG_synthase_TM"/>
    <property type="match status" value="1"/>
</dbReference>
<organism evidence="7 8">
    <name type="scientific">Solirubrobacter pauli</name>
    <dbReference type="NCBI Taxonomy" id="166793"/>
    <lineage>
        <taxon>Bacteria</taxon>
        <taxon>Bacillati</taxon>
        <taxon>Actinomycetota</taxon>
        <taxon>Thermoleophilia</taxon>
        <taxon>Solirubrobacterales</taxon>
        <taxon>Solirubrobacteraceae</taxon>
        <taxon>Solirubrobacter</taxon>
    </lineage>
</organism>
<evidence type="ECO:0000313" key="7">
    <source>
        <dbReference type="EMBL" id="RKQ91995.1"/>
    </source>
</evidence>
<feature type="transmembrane region" description="Helical" evidence="6">
    <location>
        <begin position="235"/>
        <end position="253"/>
    </location>
</feature>
<comment type="caution">
    <text evidence="7">The sequence shown here is derived from an EMBL/GenBank/DDBJ whole genome shotgun (WGS) entry which is preliminary data.</text>
</comment>
<evidence type="ECO:0000256" key="2">
    <source>
        <dbReference type="ARBA" id="ARBA00022475"/>
    </source>
</evidence>
<feature type="transmembrane region" description="Helical" evidence="6">
    <location>
        <begin position="284"/>
        <end position="302"/>
    </location>
</feature>
<evidence type="ECO:0000256" key="3">
    <source>
        <dbReference type="ARBA" id="ARBA00022692"/>
    </source>
</evidence>
<reference evidence="7 8" key="1">
    <citation type="submission" date="2018-10" db="EMBL/GenBank/DDBJ databases">
        <title>Genomic Encyclopedia of Archaeal and Bacterial Type Strains, Phase II (KMG-II): from individual species to whole genera.</title>
        <authorList>
            <person name="Goeker M."/>
        </authorList>
    </citation>
    <scope>NUCLEOTIDE SEQUENCE [LARGE SCALE GENOMIC DNA]</scope>
    <source>
        <strain evidence="7 8">DSM 14954</strain>
    </source>
</reference>
<dbReference type="OrthoDB" id="5241684at2"/>
<accession>A0A660LCL9</accession>
<evidence type="ECO:0000256" key="6">
    <source>
        <dbReference type="SAM" id="Phobius"/>
    </source>
</evidence>
<keyword evidence="5 6" id="KW-0472">Membrane</keyword>
<dbReference type="RefSeq" id="WP_121249739.1">
    <property type="nucleotide sequence ID" value="NZ_RBIL01000001.1"/>
</dbReference>
<comment type="subcellular location">
    <subcellularLocation>
        <location evidence="1">Cell membrane</location>
        <topology evidence="1">Multi-pass membrane protein</topology>
    </subcellularLocation>
</comment>
<gene>
    <name evidence="7" type="ORF">C8N24_1834</name>
</gene>
<dbReference type="InterPro" id="IPR022791">
    <property type="entry name" value="L-PG_synthase/AglD"/>
</dbReference>
<evidence type="ECO:0000313" key="8">
    <source>
        <dbReference type="Proteomes" id="UP000278962"/>
    </source>
</evidence>
<protein>
    <submittedName>
        <fullName evidence="7">Uncharacterized membrane protein YbhN (UPF0104 family)</fullName>
    </submittedName>
</protein>
<dbReference type="EMBL" id="RBIL01000001">
    <property type="protein sequence ID" value="RKQ91995.1"/>
    <property type="molecule type" value="Genomic_DNA"/>
</dbReference>
<keyword evidence="2" id="KW-1003">Cell membrane</keyword>
<evidence type="ECO:0000256" key="4">
    <source>
        <dbReference type="ARBA" id="ARBA00022989"/>
    </source>
</evidence>
<dbReference type="GO" id="GO:0005886">
    <property type="term" value="C:plasma membrane"/>
    <property type="evidence" value="ECO:0007669"/>
    <property type="project" value="UniProtKB-SubCell"/>
</dbReference>
<feature type="transmembrane region" description="Helical" evidence="6">
    <location>
        <begin position="160"/>
        <end position="181"/>
    </location>
</feature>
<feature type="transmembrane region" description="Helical" evidence="6">
    <location>
        <begin position="22"/>
        <end position="47"/>
    </location>
</feature>
<sequence length="330" mass="35984">MLPPLASIGDSFSSFFDAVGSFFSNLAGVSWIPLFLALIFFTTYLTLRARASFHILRAAYPESRIQFRRIWGAYFAGYGFNSVIPARGGDVIRLFLTKTSVPNSSYPAIGAAFSIEFIFDLTIAVPVLAYAFSQGVFPKPPDFSSLPAFDLAFFASNPRFTLFLLTAIGIGVMVGFALLSARVRRFWERVRQGLTIIFDRKRYFREVWLVQFAGWLCRFAAFWCLLEAFHVGGSVSNVLLVLGVNAVAALVPFTPGGAGVQQALLVKVFGSGATVAAYSVGQQIAIAALTFGIGLGAVVRIFRFRSFKEVIAAGRQQRDAEKQAAAEASV</sequence>
<dbReference type="Proteomes" id="UP000278962">
    <property type="component" value="Unassembled WGS sequence"/>
</dbReference>
<dbReference type="PANTHER" id="PTHR39087">
    <property type="entry name" value="UPF0104 MEMBRANE PROTEIN MJ1595"/>
    <property type="match status" value="1"/>
</dbReference>
<keyword evidence="3 6" id="KW-0812">Transmembrane</keyword>
<name>A0A660LCL9_9ACTN</name>
<keyword evidence="4 6" id="KW-1133">Transmembrane helix</keyword>
<keyword evidence="8" id="KW-1185">Reference proteome</keyword>
<dbReference type="AlphaFoldDB" id="A0A660LCL9"/>
<proteinExistence type="predicted"/>
<evidence type="ECO:0000256" key="5">
    <source>
        <dbReference type="ARBA" id="ARBA00023136"/>
    </source>
</evidence>
<feature type="transmembrane region" description="Helical" evidence="6">
    <location>
        <begin position="108"/>
        <end position="132"/>
    </location>
</feature>